<proteinExistence type="predicted"/>
<dbReference type="Proteomes" id="UP000539075">
    <property type="component" value="Unassembled WGS sequence"/>
</dbReference>
<dbReference type="EMBL" id="JACHGO010000009">
    <property type="protein sequence ID" value="MBB5144580.1"/>
    <property type="molecule type" value="Genomic_DNA"/>
</dbReference>
<dbReference type="InterPro" id="IPR021725">
    <property type="entry name" value="Cdd1"/>
</dbReference>
<dbReference type="AlphaFoldDB" id="A0A7W8C2V0"/>
<gene>
    <name evidence="1" type="ORF">HNQ38_002696</name>
</gene>
<reference evidence="1 2" key="1">
    <citation type="submission" date="2020-08" db="EMBL/GenBank/DDBJ databases">
        <title>Genomic Encyclopedia of Type Strains, Phase IV (KMG-IV): sequencing the most valuable type-strain genomes for metagenomic binning, comparative biology and taxonomic classification.</title>
        <authorList>
            <person name="Goeker M."/>
        </authorList>
    </citation>
    <scope>NUCLEOTIDE SEQUENCE [LARGE SCALE GENOMIC DNA]</scope>
    <source>
        <strain evidence="1 2">DSM 11275</strain>
    </source>
</reference>
<evidence type="ECO:0000313" key="2">
    <source>
        <dbReference type="Proteomes" id="UP000539075"/>
    </source>
</evidence>
<comment type="caution">
    <text evidence="1">The sequence shown here is derived from an EMBL/GenBank/DDBJ whole genome shotgun (WGS) entry which is preliminary data.</text>
</comment>
<dbReference type="Pfam" id="PF11731">
    <property type="entry name" value="Cdd1"/>
    <property type="match status" value="1"/>
</dbReference>
<name>A0A7W8C2V0_9BACT</name>
<sequence>MKKHPLYGLRSVGPAALKDFDLLGVTDKGDLASRDPQKLYEALCRLKGQKVDICCLDVMHCAVAQARDPHLPSEQRDWFWWSRSRKASPDGKSQGSGNTLS</sequence>
<keyword evidence="2" id="KW-1185">Reference proteome</keyword>
<evidence type="ECO:0000313" key="1">
    <source>
        <dbReference type="EMBL" id="MBB5144580.1"/>
    </source>
</evidence>
<protein>
    <recommendedName>
        <fullName evidence="3">Mitomycin resistance protein</fullName>
    </recommendedName>
</protein>
<organism evidence="1 2">
    <name type="scientific">Desulfovibrio intestinalis</name>
    <dbReference type="NCBI Taxonomy" id="58621"/>
    <lineage>
        <taxon>Bacteria</taxon>
        <taxon>Pseudomonadati</taxon>
        <taxon>Thermodesulfobacteriota</taxon>
        <taxon>Desulfovibrionia</taxon>
        <taxon>Desulfovibrionales</taxon>
        <taxon>Desulfovibrionaceae</taxon>
        <taxon>Desulfovibrio</taxon>
    </lineage>
</organism>
<evidence type="ECO:0008006" key="3">
    <source>
        <dbReference type="Google" id="ProtNLM"/>
    </source>
</evidence>
<dbReference type="RefSeq" id="WP_183721857.1">
    <property type="nucleotide sequence ID" value="NZ_JACHGO010000009.1"/>
</dbReference>
<accession>A0A7W8C2V0</accession>